<dbReference type="InterPro" id="IPR011659">
    <property type="entry name" value="WD40"/>
</dbReference>
<comment type="similarity">
    <text evidence="1">Belongs to the TolB family.</text>
</comment>
<organism evidence="4 5">
    <name type="scientific">Novipirellula caenicola</name>
    <dbReference type="NCBI Taxonomy" id="1536901"/>
    <lineage>
        <taxon>Bacteria</taxon>
        <taxon>Pseudomonadati</taxon>
        <taxon>Planctomycetota</taxon>
        <taxon>Planctomycetia</taxon>
        <taxon>Pirellulales</taxon>
        <taxon>Pirellulaceae</taxon>
        <taxon>Novipirellula</taxon>
    </lineage>
</organism>
<dbReference type="InterPro" id="IPR001343">
    <property type="entry name" value="Hemolysn_Ca-bd"/>
</dbReference>
<dbReference type="InterPro" id="IPR011042">
    <property type="entry name" value="6-blade_b-propeller_TolB-like"/>
</dbReference>
<evidence type="ECO:0000256" key="2">
    <source>
        <dbReference type="ARBA" id="ARBA00022729"/>
    </source>
</evidence>
<dbReference type="Pfam" id="PF01839">
    <property type="entry name" value="FG-GAP"/>
    <property type="match status" value="1"/>
</dbReference>
<sequence>MTTQSEQWNEYSIRTVTQSRNRLTHYRRSLRQHRRRELRCYLNPRIEHLENRHLLAVDLVSVTPDGLFAGSDDLPGDVATSKNPAISGNGRFVVFQSKASDLTPPLGTTTPADTNDAEDVFVRDLETGITTLVSVNSDGTDSGSGATFRGASYHPAISDDGRFIAFVSFAENLVKEVVDSVPNVFVRDLDVDGDGIFNEPGDSQTRLLSIATDGTAAGLSGADGVGTSAEMRPVISPDGEFVAFGSAASDLAISQTLPGGGLIPDVNGGFDVFLAATDATTLELVTINRDGTAATVNALGTASGNPSLSFNGSQIAFQSNGFDLVDTVPASVLEWTRNVFVNDGGKNTLVSINADGDNGGNGESAVPVISRDGRHVAFVTKATDLVAGVDDANGLSADIYVRDLLRNTTTLVSRSGVVADSTGNDDSPPSFDIRKHFSSGPSISANGRYIAFASLASDLLDPDDGVVDENAGPDVFVLDRDADMDGIFDEADGMQMHLVSVNEAGTASGDGGLFGSSNPTISGNGRYVAFSTDDDVIDGVTGMKVYVRDLIAETTYLISPADGASGGGPAAGTSGDANVVISNFTDRIGRAAYVSLSSELDPDVSDTNGTIDVYAFTPSTDIVIGRNFATGFSDFIQSFRVLHQDASEFELGYYRSLDDRLDASDELLGVTTITDPDDLVVDGNRIISTTIGVDAGSVPFPGIDGDADPMEDYFILTVADHLDVVPEFDGDPLNEDNTRPLRGSYQLPGTPVFAHGIARDETFTVDVVGPSVELSYGITGIGTPSIVSYDLDEGLEVHLRTHGGNDTVTGSDLTEVVFGGDGDDVLRGQSGDDKLFGGPGGDRIDGGEDADTIDGGEGPDVLNGGPGADVIFDGPGDDRVDVGIGDDTVFATPGGADVFIDTGGDDTLDFSFASLPITIDLDSTAVQTVDSAGNTIRLVGQWENFVGSPFDDDSTVYVKPLDVPRLIDGGDGIDRLILDASGENVINDGTKFSFPGTGLADVSYVGFEQIHVINAAPNLIDDGDPGYIAEGFTRQFDPLFLQGFNGDIEFSAANAGNVATWTFTDIPPGQFSVSATWTSAPDRGENVRFVVHDGDSSGPIVADVHVNQEIAPNEFDVQGISFQNLAIVPITGHTLTVELFDLDADLGDDDPDSFVIADAVRIEPISETWIIDDGDTEFSSSGIHNQGIGAFGDMTSTQAIGATSAGVWDCTGAECSSLLPPGPYLVSATWPSLALGASPEATFIVNSGVNSFTTNVNQFFPPSDFSDIGIDWEQLGVIEVDEGAGIRAELIGDAGLILADAIRFDPAAQVTVSDPAGDEVANGSTWNLGQTVIDSDAGTTLLTDHIRIENSGIADLIISNLQISGSGYSIVDAGSDVLRPGGATQVGIMLQSSSLGTFDGQLTFQTNDFANDRFEYTIDLSSEVVEDNTPPTVAITSPFGGVTFIEGSTIPIAVEATDDIQIKAVELRVDGNFVESDDSFPFHFDFTLPADVPNVVLTARAIDVAGNQTDSRPITVNLSEDQPPTVTITQPIDGQGIIAGSPLRIAVDVEDDVEVESVRLFIDSQLVGFEVFDPFVFDFDFPNLPAGLHSIEALVSDTAGNLNTDTIDLNIFSPPAIHFGSIVVGSESGAPPVVKVFDPDGTETFSFFPYSPTFTGGVRVATGDVNGDGTPDIITAAGPGGGPHVKVFDGTSGATLQSFFAYDPQFTGGVFVATGDVTGDGIADIITGAGPGAGPHVKAFSGSTGDEILSFFAFSLQFTGGVRVAAGDVNGDAQDDIIVGAGPGGGPHVRVFDGHTANQLPPTGVIPANQILSDFFAFDQGFLGGVFVAAADLNGDRLDDIVVGADQAGSNNGGHVKVIDSALLPHLDTGIRIPDPSLLAHFFAYDPGFAGGVRVAAGDVNGDGVADIVTSPGIDDPIEATVKVFDGNDLSSINDIELGAGFSGSAVAVADQPIASVVNLNPGSQQHEVDVNTNGVTVRDQNGNIVFFRPATDPSSTIRLNGSPNSNDLLIFRGIGIPPMGPFVFDGGIGGNDALRLDVQSASDPPLDYLKTKLQSSLVTSFFTDRTADDLAFALKAIDLEPIEDNLDVVDREFVFADSDDNVVFDTGSDADDNLLRIDSDHSEVIDFQQPSGMTHVQLGGGSDVFTFDLSVDQLPTLDGGLGDDALVLGGSGHHLDLTDPAQNQPLNLERIDVIGASPNELTLDGPSVIAATDENNVLVVVHDEDDTINYAGDDWQVMPPVFVDGSQRHVLANGEATVQTVNTKPWQNPFAATDVDHSGATTAFDALLIINLLDRFRTSAVALETPTDATTLANRYYDVNGMLNNAGQYVASAADALDVINFLDLNKPAPLASTETSSPPQPEAAIPNLIPSKTHTTADDRNEPQQADLVPNDSQLKRGDDVANQAALSFVTEPMAAPITKADSVPNQSQVDARDRALTELFLRAEID</sequence>
<gene>
    <name evidence="4" type="ORF">Rcae01_00380</name>
</gene>
<dbReference type="SUPFAM" id="SSF69318">
    <property type="entry name" value="Integrin alpha N-terminal domain"/>
    <property type="match status" value="1"/>
</dbReference>
<dbReference type="Gene3D" id="2.130.10.130">
    <property type="entry name" value="Integrin alpha, N-terminal"/>
    <property type="match status" value="2"/>
</dbReference>
<dbReference type="EMBL" id="BAABRO010000001">
    <property type="protein sequence ID" value="GAA5504941.1"/>
    <property type="molecule type" value="Genomic_DNA"/>
</dbReference>
<dbReference type="Pfam" id="PF00353">
    <property type="entry name" value="HemolysinCabind"/>
    <property type="match status" value="2"/>
</dbReference>
<dbReference type="InterPro" id="IPR011049">
    <property type="entry name" value="Serralysin-like_metalloprot_C"/>
</dbReference>
<keyword evidence="5" id="KW-1185">Reference proteome</keyword>
<keyword evidence="2" id="KW-0732">Signal</keyword>
<dbReference type="Gene3D" id="2.60.40.10">
    <property type="entry name" value="Immunoglobulins"/>
    <property type="match status" value="3"/>
</dbReference>
<evidence type="ECO:0000256" key="3">
    <source>
        <dbReference type="SAM" id="MobiDB-lite"/>
    </source>
</evidence>
<feature type="region of interest" description="Disordered" evidence="3">
    <location>
        <begin position="2352"/>
        <end position="2399"/>
    </location>
</feature>
<dbReference type="Pfam" id="PF17957">
    <property type="entry name" value="Big_7"/>
    <property type="match status" value="2"/>
</dbReference>
<dbReference type="RefSeq" id="WP_345682048.1">
    <property type="nucleotide sequence ID" value="NZ_BAABRO010000001.1"/>
</dbReference>
<evidence type="ECO:0000256" key="1">
    <source>
        <dbReference type="ARBA" id="ARBA00009820"/>
    </source>
</evidence>
<dbReference type="InterPro" id="IPR018511">
    <property type="entry name" value="Hemolysin-typ_Ca-bd_CS"/>
</dbReference>
<evidence type="ECO:0008006" key="6">
    <source>
        <dbReference type="Google" id="ProtNLM"/>
    </source>
</evidence>
<accession>A0ABP9VJH8</accession>
<evidence type="ECO:0000313" key="5">
    <source>
        <dbReference type="Proteomes" id="UP001416858"/>
    </source>
</evidence>
<dbReference type="PANTHER" id="PTHR36842:SF1">
    <property type="entry name" value="PROTEIN TOLB"/>
    <property type="match status" value="1"/>
</dbReference>
<dbReference type="Pfam" id="PF07676">
    <property type="entry name" value="PD40"/>
    <property type="match status" value="1"/>
</dbReference>
<dbReference type="Gene3D" id="2.150.10.10">
    <property type="entry name" value="Serralysin-like metalloprotease, C-terminal"/>
    <property type="match status" value="1"/>
</dbReference>
<dbReference type="SUPFAM" id="SSF82171">
    <property type="entry name" value="DPP6 N-terminal domain-like"/>
    <property type="match status" value="1"/>
</dbReference>
<dbReference type="InterPro" id="IPR013783">
    <property type="entry name" value="Ig-like_fold"/>
</dbReference>
<evidence type="ECO:0000313" key="4">
    <source>
        <dbReference type="EMBL" id="GAA5504941.1"/>
    </source>
</evidence>
<dbReference type="SUPFAM" id="SSF51120">
    <property type="entry name" value="beta-Roll"/>
    <property type="match status" value="1"/>
</dbReference>
<protein>
    <recommendedName>
        <fullName evidence="6">FG-GAP repeat protein</fullName>
    </recommendedName>
</protein>
<name>A0ABP9VJH8_9BACT</name>
<proteinExistence type="inferred from homology"/>
<dbReference type="InterPro" id="IPR013517">
    <property type="entry name" value="FG-GAP"/>
</dbReference>
<dbReference type="Gene3D" id="2.120.10.30">
    <property type="entry name" value="TolB, C-terminal domain"/>
    <property type="match status" value="1"/>
</dbReference>
<dbReference type="Proteomes" id="UP001416858">
    <property type="component" value="Unassembled WGS sequence"/>
</dbReference>
<dbReference type="InterPro" id="IPR028994">
    <property type="entry name" value="Integrin_alpha_N"/>
</dbReference>
<reference evidence="4 5" key="1">
    <citation type="submission" date="2024-02" db="EMBL/GenBank/DDBJ databases">
        <title>Rhodopirellula caenicola NBRC 110016.</title>
        <authorList>
            <person name="Ichikawa N."/>
            <person name="Katano-Makiyama Y."/>
            <person name="Hidaka K."/>
        </authorList>
    </citation>
    <scope>NUCLEOTIDE SEQUENCE [LARGE SCALE GENOMIC DNA]</scope>
    <source>
        <strain evidence="4 5">NBRC 110016</strain>
    </source>
</reference>
<comment type="caution">
    <text evidence="4">The sequence shown here is derived from an EMBL/GenBank/DDBJ whole genome shotgun (WGS) entry which is preliminary data.</text>
</comment>
<dbReference type="PANTHER" id="PTHR36842">
    <property type="entry name" value="PROTEIN TOLB HOMOLOG"/>
    <property type="match status" value="1"/>
</dbReference>
<dbReference type="PROSITE" id="PS00330">
    <property type="entry name" value="HEMOLYSIN_CALCIUM"/>
    <property type="match status" value="2"/>
</dbReference>